<evidence type="ECO:0000256" key="4">
    <source>
        <dbReference type="SAM" id="MobiDB-lite"/>
    </source>
</evidence>
<organism evidence="6 7">
    <name type="scientific">Anaeromyxobacter oryzae</name>
    <dbReference type="NCBI Taxonomy" id="2918170"/>
    <lineage>
        <taxon>Bacteria</taxon>
        <taxon>Pseudomonadati</taxon>
        <taxon>Myxococcota</taxon>
        <taxon>Myxococcia</taxon>
        <taxon>Myxococcales</taxon>
        <taxon>Cystobacterineae</taxon>
        <taxon>Anaeromyxobacteraceae</taxon>
        <taxon>Anaeromyxobacter</taxon>
    </lineage>
</organism>
<evidence type="ECO:0000256" key="1">
    <source>
        <dbReference type="ARBA" id="ARBA00022603"/>
    </source>
</evidence>
<evidence type="ECO:0000259" key="5">
    <source>
        <dbReference type="Pfam" id="PF13649"/>
    </source>
</evidence>
<gene>
    <name evidence="6" type="ORF">AMOR_27180</name>
</gene>
<dbReference type="PANTHER" id="PTHR43464">
    <property type="entry name" value="METHYLTRANSFERASE"/>
    <property type="match status" value="1"/>
</dbReference>
<evidence type="ECO:0000256" key="3">
    <source>
        <dbReference type="ARBA" id="ARBA00022691"/>
    </source>
</evidence>
<dbReference type="SUPFAM" id="SSF53335">
    <property type="entry name" value="S-adenosyl-L-methionine-dependent methyltransferases"/>
    <property type="match status" value="1"/>
</dbReference>
<protein>
    <submittedName>
        <fullName evidence="6">Transferase</fullName>
    </submittedName>
</protein>
<keyword evidence="3" id="KW-0949">S-adenosyl-L-methionine</keyword>
<name>A0ABM7WW37_9BACT</name>
<keyword evidence="1" id="KW-0489">Methyltransferase</keyword>
<dbReference type="PANTHER" id="PTHR43464:SF19">
    <property type="entry name" value="UBIQUINONE BIOSYNTHESIS O-METHYLTRANSFERASE, MITOCHONDRIAL"/>
    <property type="match status" value="1"/>
</dbReference>
<accession>A0ABM7WW37</accession>
<dbReference type="EMBL" id="AP025591">
    <property type="protein sequence ID" value="BDG03722.1"/>
    <property type="molecule type" value="Genomic_DNA"/>
</dbReference>
<evidence type="ECO:0000313" key="7">
    <source>
        <dbReference type="Proteomes" id="UP001162891"/>
    </source>
</evidence>
<feature type="region of interest" description="Disordered" evidence="4">
    <location>
        <begin position="1"/>
        <end position="21"/>
    </location>
</feature>
<dbReference type="CDD" id="cd02440">
    <property type="entry name" value="AdoMet_MTases"/>
    <property type="match status" value="1"/>
</dbReference>
<dbReference type="InterPro" id="IPR041698">
    <property type="entry name" value="Methyltransf_25"/>
</dbReference>
<dbReference type="RefSeq" id="WP_248361980.1">
    <property type="nucleotide sequence ID" value="NZ_AP025591.1"/>
</dbReference>
<feature type="compositionally biased region" description="Basic and acidic residues" evidence="4">
    <location>
        <begin position="1"/>
        <end position="15"/>
    </location>
</feature>
<sequence length="198" mass="22092">MSETPRRDFESRYREGTPPWDIGRPQPEIVRLAEEGEIVGDVLDVGCGTGENALHLASIGHRVLGVDASPTAILQAQEKAAARALPAQFRVADAKHLETLRRRFETAIDCGLFHVFEREERRAYAESLTEVLSPGSTLHVLCFSDEEPPGYGPKRISEYEIRDAFRGIFAPTRIRPALFEHRFEGGPAKAWLATLVKI</sequence>
<reference evidence="7" key="1">
    <citation type="journal article" date="2022" name="Int. J. Syst. Evol. Microbiol.">
        <title>Anaeromyxobacter oryzae sp. nov., Anaeromyxobacter diazotrophicus sp. nov. and Anaeromyxobacter paludicola sp. nov., isolated from paddy soils.</title>
        <authorList>
            <person name="Itoh H."/>
            <person name="Xu Z."/>
            <person name="Mise K."/>
            <person name="Masuda Y."/>
            <person name="Ushijima N."/>
            <person name="Hayakawa C."/>
            <person name="Shiratori Y."/>
            <person name="Senoo K."/>
        </authorList>
    </citation>
    <scope>NUCLEOTIDE SEQUENCE [LARGE SCALE GENOMIC DNA]</scope>
    <source>
        <strain evidence="7">Red232</strain>
    </source>
</reference>
<dbReference type="Proteomes" id="UP001162891">
    <property type="component" value="Chromosome"/>
</dbReference>
<feature type="domain" description="Methyltransferase" evidence="5">
    <location>
        <begin position="42"/>
        <end position="135"/>
    </location>
</feature>
<keyword evidence="2 6" id="KW-0808">Transferase</keyword>
<dbReference type="Pfam" id="PF13649">
    <property type="entry name" value="Methyltransf_25"/>
    <property type="match status" value="1"/>
</dbReference>
<dbReference type="Gene3D" id="3.40.50.150">
    <property type="entry name" value="Vaccinia Virus protein VP39"/>
    <property type="match status" value="1"/>
</dbReference>
<evidence type="ECO:0000256" key="2">
    <source>
        <dbReference type="ARBA" id="ARBA00022679"/>
    </source>
</evidence>
<dbReference type="InterPro" id="IPR029063">
    <property type="entry name" value="SAM-dependent_MTases_sf"/>
</dbReference>
<dbReference type="GO" id="GO:0016740">
    <property type="term" value="F:transferase activity"/>
    <property type="evidence" value="ECO:0007669"/>
    <property type="project" value="UniProtKB-KW"/>
</dbReference>
<proteinExistence type="predicted"/>
<evidence type="ECO:0000313" key="6">
    <source>
        <dbReference type="EMBL" id="BDG03722.1"/>
    </source>
</evidence>
<keyword evidence="7" id="KW-1185">Reference proteome</keyword>